<gene>
    <name evidence="3" type="ORF">FOF44_17565</name>
    <name evidence="2" type="ORF">GCM10007931_07640</name>
</gene>
<dbReference type="AlphaFoldDB" id="A0A557NUD9"/>
<sequence length="96" mass="11164">MFKMIQSMFQTKPNPAQHASKGAPIDAFTAEEIEQKIQALEEKLKLDEASFDTQKQLMIEYNKALKVFAKTPSYKHKIDDLFIKIDELRNATRKNF</sequence>
<dbReference type="OrthoDB" id="5878415at2"/>
<comment type="caution">
    <text evidence="3">The sequence shown here is derived from an EMBL/GenBank/DDBJ whole genome shotgun (WGS) entry which is preliminary data.</text>
</comment>
<reference evidence="2" key="1">
    <citation type="journal article" date="2014" name="Int. J. Syst. Evol. Microbiol.">
        <title>Complete genome of a new Firmicutes species belonging to the dominant human colonic microbiota ('Ruminococcus bicirculans') reveals two chromosomes and a selective capacity to utilize plant glucans.</title>
        <authorList>
            <consortium name="NISC Comparative Sequencing Program"/>
            <person name="Wegmann U."/>
            <person name="Louis P."/>
            <person name="Goesmann A."/>
            <person name="Henrissat B."/>
            <person name="Duncan S.H."/>
            <person name="Flint H.J."/>
        </authorList>
    </citation>
    <scope>NUCLEOTIDE SEQUENCE</scope>
    <source>
        <strain evidence="2">NBRC 111146</strain>
    </source>
</reference>
<dbReference type="Proteomes" id="UP001157156">
    <property type="component" value="Unassembled WGS sequence"/>
</dbReference>
<dbReference type="EMBL" id="BSPV01000003">
    <property type="protein sequence ID" value="GLT13790.1"/>
    <property type="molecule type" value="Genomic_DNA"/>
</dbReference>
<proteinExistence type="predicted"/>
<reference evidence="5" key="2">
    <citation type="journal article" date="2019" name="Int. J. Syst. Evol. Microbiol.">
        <title>The Global Catalogue of Microorganisms (GCM) 10K type strain sequencing project: providing services to taxonomists for standard genome sequencing and annotation.</title>
        <authorList>
            <consortium name="The Broad Institute Genomics Platform"/>
            <consortium name="The Broad Institute Genome Sequencing Center for Infectious Disease"/>
            <person name="Wu L."/>
            <person name="Ma J."/>
        </authorList>
    </citation>
    <scope>NUCLEOTIDE SEQUENCE [LARGE SCALE GENOMIC DNA]</scope>
    <source>
        <strain evidence="5">NBRC 111146</strain>
    </source>
</reference>
<reference evidence="2" key="4">
    <citation type="submission" date="2023-01" db="EMBL/GenBank/DDBJ databases">
        <title>Draft genome sequence of Vibrio algivorus strain NBRC 111146.</title>
        <authorList>
            <person name="Sun Q."/>
            <person name="Mori K."/>
        </authorList>
    </citation>
    <scope>NUCLEOTIDE SEQUENCE</scope>
    <source>
        <strain evidence="2">NBRC 111146</strain>
    </source>
</reference>
<dbReference type="RefSeq" id="WP_089124173.1">
    <property type="nucleotide sequence ID" value="NZ_BSPV01000003.1"/>
</dbReference>
<dbReference type="EMBL" id="VMKJ01000066">
    <property type="protein sequence ID" value="TVO31925.1"/>
    <property type="molecule type" value="Genomic_DNA"/>
</dbReference>
<keyword evidence="5" id="KW-1185">Reference proteome</keyword>
<evidence type="ECO:0000313" key="2">
    <source>
        <dbReference type="EMBL" id="GLT13790.1"/>
    </source>
</evidence>
<evidence type="ECO:0000313" key="4">
    <source>
        <dbReference type="Proteomes" id="UP000319828"/>
    </source>
</evidence>
<name>A0A557NUD9_9VIBR</name>
<evidence type="ECO:0000313" key="3">
    <source>
        <dbReference type="EMBL" id="TVO31925.1"/>
    </source>
</evidence>
<protein>
    <submittedName>
        <fullName evidence="3">Uncharacterized protein</fullName>
    </submittedName>
</protein>
<accession>A0A557NUD9</accession>
<feature type="region of interest" description="Disordered" evidence="1">
    <location>
        <begin position="1"/>
        <end position="25"/>
    </location>
</feature>
<evidence type="ECO:0000313" key="5">
    <source>
        <dbReference type="Proteomes" id="UP001157156"/>
    </source>
</evidence>
<evidence type="ECO:0000256" key="1">
    <source>
        <dbReference type="SAM" id="MobiDB-lite"/>
    </source>
</evidence>
<organism evidence="3 4">
    <name type="scientific">Vibrio algivorus</name>
    <dbReference type="NCBI Taxonomy" id="1667024"/>
    <lineage>
        <taxon>Bacteria</taxon>
        <taxon>Pseudomonadati</taxon>
        <taxon>Pseudomonadota</taxon>
        <taxon>Gammaproteobacteria</taxon>
        <taxon>Vibrionales</taxon>
        <taxon>Vibrionaceae</taxon>
        <taxon>Vibrio</taxon>
    </lineage>
</organism>
<dbReference type="Proteomes" id="UP000319828">
    <property type="component" value="Unassembled WGS sequence"/>
</dbReference>
<reference evidence="3 4" key="3">
    <citation type="submission" date="2019-07" db="EMBL/GenBank/DDBJ databases">
        <title>The draft genome sequence of Vibrio algivorus M1486.</title>
        <authorList>
            <person name="Meng X."/>
        </authorList>
    </citation>
    <scope>NUCLEOTIDE SEQUENCE [LARGE SCALE GENOMIC DNA]</scope>
    <source>
        <strain evidence="3 4">M1486</strain>
    </source>
</reference>